<dbReference type="Proteomes" id="UP000740883">
    <property type="component" value="Unassembled WGS sequence"/>
</dbReference>
<dbReference type="CDD" id="cd02022">
    <property type="entry name" value="DPCK"/>
    <property type="match status" value="1"/>
</dbReference>
<sequence length="185" mass="21594">MKIIIVTGGLKTGKSTFIRRLKEHGFFTISCDQIVKGILSTIKLDKEFVLSHFFTNRLFRNVYLAFIIPTMLIVLLIKCFIGTLLGHSLIFIEVPLLYEYHFDKFFFNVVIYASRDEQLKRIESTGVSVRFLEMQLPIEYKKERADHVVNNNGDPKELDRVVRSIRNNSMNIYQILIIVAFCCFM</sequence>
<dbReference type="OrthoDB" id="247245at2759"/>
<feature type="transmembrane region" description="Helical" evidence="1">
    <location>
        <begin position="62"/>
        <end position="85"/>
    </location>
</feature>
<evidence type="ECO:0000256" key="1">
    <source>
        <dbReference type="SAM" id="Phobius"/>
    </source>
</evidence>
<dbReference type="SUPFAM" id="SSF52540">
    <property type="entry name" value="P-loop containing nucleoside triphosphate hydrolases"/>
    <property type="match status" value="1"/>
</dbReference>
<dbReference type="InterPro" id="IPR027417">
    <property type="entry name" value="P-loop_NTPase"/>
</dbReference>
<dbReference type="AlphaFoldDB" id="A0A9P6GYI9"/>
<accession>A0A9P6GYI9</accession>
<dbReference type="Gene3D" id="3.40.50.300">
    <property type="entry name" value="P-loop containing nucleotide triphosphate hydrolases"/>
    <property type="match status" value="2"/>
</dbReference>
<keyword evidence="1" id="KW-0472">Membrane</keyword>
<name>A0A9P6GYI9_9MICR</name>
<gene>
    <name evidence="2" type="primary">coaE</name>
    <name evidence="2" type="ORF">NGRA_1411</name>
</gene>
<keyword evidence="3" id="KW-1185">Reference proteome</keyword>
<reference evidence="2 3" key="1">
    <citation type="journal article" date="2020" name="Genome Biol. Evol.">
        <title>Comparative genomics of strictly vertically transmitted, feminizing microsporidia endosymbionts of amphipod crustaceans.</title>
        <authorList>
            <person name="Cormier A."/>
            <person name="Chebbi M.A."/>
            <person name="Giraud I."/>
            <person name="Wattier R."/>
            <person name="Teixeira M."/>
            <person name="Gilbert C."/>
            <person name="Rigaud T."/>
            <person name="Cordaux R."/>
        </authorList>
    </citation>
    <scope>NUCLEOTIDE SEQUENCE [LARGE SCALE GENOMIC DNA]</scope>
    <source>
        <strain evidence="2 3">Ou3-Ou53</strain>
    </source>
</reference>
<dbReference type="EMBL" id="SBJO01000089">
    <property type="protein sequence ID" value="KAF9763230.1"/>
    <property type="molecule type" value="Genomic_DNA"/>
</dbReference>
<keyword evidence="1" id="KW-1133">Transmembrane helix</keyword>
<comment type="caution">
    <text evidence="2">The sequence shown here is derived from an EMBL/GenBank/DDBJ whole genome shotgun (WGS) entry which is preliminary data.</text>
</comment>
<keyword evidence="2" id="KW-0808">Transferase</keyword>
<organism evidence="2 3">
    <name type="scientific">Nosema granulosis</name>
    <dbReference type="NCBI Taxonomy" id="83296"/>
    <lineage>
        <taxon>Eukaryota</taxon>
        <taxon>Fungi</taxon>
        <taxon>Fungi incertae sedis</taxon>
        <taxon>Microsporidia</taxon>
        <taxon>Nosematidae</taxon>
        <taxon>Nosema</taxon>
    </lineage>
</organism>
<evidence type="ECO:0000313" key="3">
    <source>
        <dbReference type="Proteomes" id="UP000740883"/>
    </source>
</evidence>
<keyword evidence="2" id="KW-0418">Kinase</keyword>
<evidence type="ECO:0000313" key="2">
    <source>
        <dbReference type="EMBL" id="KAF9763230.1"/>
    </source>
</evidence>
<protein>
    <submittedName>
        <fullName evidence="2">Dephospho-CoA kinase</fullName>
    </submittedName>
</protein>
<proteinExistence type="predicted"/>
<keyword evidence="1" id="KW-0812">Transmembrane</keyword>
<dbReference type="GO" id="GO:0016301">
    <property type="term" value="F:kinase activity"/>
    <property type="evidence" value="ECO:0007669"/>
    <property type="project" value="UniProtKB-KW"/>
</dbReference>